<feature type="domain" description="DNA mismatch repair proteins mutS family" evidence="11">
    <location>
        <begin position="933"/>
        <end position="949"/>
    </location>
</feature>
<keyword evidence="3 9" id="KW-0547">Nucleotide-binding</keyword>
<dbReference type="Pfam" id="PF01624">
    <property type="entry name" value="MutS_I"/>
    <property type="match status" value="1"/>
</dbReference>
<dbReference type="SUPFAM" id="SSF48334">
    <property type="entry name" value="DNA repair protein MutS, domain III"/>
    <property type="match status" value="1"/>
</dbReference>
<dbReference type="SMART" id="SM00533">
    <property type="entry name" value="MUTSd"/>
    <property type="match status" value="1"/>
</dbReference>
<dbReference type="PANTHER" id="PTHR11361:SF122">
    <property type="entry name" value="DNA MISMATCH REPAIR PROTEIN MSH3"/>
    <property type="match status" value="1"/>
</dbReference>
<evidence type="ECO:0000256" key="7">
    <source>
        <dbReference type="ARBA" id="ARBA00023204"/>
    </source>
</evidence>
<dbReference type="Pfam" id="PF00488">
    <property type="entry name" value="MutS_V"/>
    <property type="match status" value="1"/>
</dbReference>
<keyword evidence="5 9" id="KW-0067">ATP-binding</keyword>
<dbReference type="Proteomes" id="UP000774326">
    <property type="component" value="Unassembled WGS sequence"/>
</dbReference>
<dbReference type="InterPro" id="IPR007861">
    <property type="entry name" value="DNA_mismatch_repair_MutS_clamp"/>
</dbReference>
<evidence type="ECO:0000256" key="6">
    <source>
        <dbReference type="ARBA" id="ARBA00023125"/>
    </source>
</evidence>
<keyword evidence="4 9" id="KW-0227">DNA damage</keyword>
<dbReference type="PROSITE" id="PS00486">
    <property type="entry name" value="DNA_MISMATCH_REPAIR_2"/>
    <property type="match status" value="1"/>
</dbReference>
<dbReference type="GO" id="GO:0140664">
    <property type="term" value="F:ATP-dependent DNA damage sensor activity"/>
    <property type="evidence" value="ECO:0007669"/>
    <property type="project" value="InterPro"/>
</dbReference>
<evidence type="ECO:0000256" key="10">
    <source>
        <dbReference type="SAM" id="MobiDB-lite"/>
    </source>
</evidence>
<dbReference type="SUPFAM" id="SSF52540">
    <property type="entry name" value="P-loop containing nucleoside triphosphate hydrolases"/>
    <property type="match status" value="1"/>
</dbReference>
<dbReference type="PIRSF" id="PIRSF037677">
    <property type="entry name" value="DNA_mis_repair_Msh6"/>
    <property type="match status" value="1"/>
</dbReference>
<dbReference type="OrthoDB" id="121051at2759"/>
<comment type="similarity">
    <text evidence="2">Belongs to the DNA mismatch repair MutS family. MSH3 subfamily.</text>
</comment>
<dbReference type="SUPFAM" id="SSF55271">
    <property type="entry name" value="DNA repair protein MutS, domain I"/>
    <property type="match status" value="1"/>
</dbReference>
<dbReference type="GO" id="GO:0005634">
    <property type="term" value="C:nucleus"/>
    <property type="evidence" value="ECO:0007669"/>
    <property type="project" value="UniProtKB-SubCell"/>
</dbReference>
<evidence type="ECO:0000256" key="5">
    <source>
        <dbReference type="ARBA" id="ARBA00022840"/>
    </source>
</evidence>
<evidence type="ECO:0000313" key="13">
    <source>
        <dbReference type="Proteomes" id="UP000774326"/>
    </source>
</evidence>
<dbReference type="InterPro" id="IPR036678">
    <property type="entry name" value="MutS_con_dom_sf"/>
</dbReference>
<feature type="compositionally biased region" description="Low complexity" evidence="10">
    <location>
        <begin position="22"/>
        <end position="37"/>
    </location>
</feature>
<keyword evidence="7 9" id="KW-0234">DNA repair</keyword>
<dbReference type="InterPro" id="IPR017261">
    <property type="entry name" value="DNA_mismatch_repair_MutS/MSH"/>
</dbReference>
<dbReference type="InterPro" id="IPR007695">
    <property type="entry name" value="DNA_mismatch_repair_MutS-lik_N"/>
</dbReference>
<comment type="function">
    <text evidence="9">Component of the post-replicative DNA mismatch repair system (MMR).</text>
</comment>
<dbReference type="Gene3D" id="3.40.1170.10">
    <property type="entry name" value="DNA repair protein MutS, domain I"/>
    <property type="match status" value="1"/>
</dbReference>
<evidence type="ECO:0000259" key="11">
    <source>
        <dbReference type="PROSITE" id="PS00486"/>
    </source>
</evidence>
<evidence type="ECO:0000256" key="3">
    <source>
        <dbReference type="ARBA" id="ARBA00022741"/>
    </source>
</evidence>
<keyword evidence="13" id="KW-1185">Reference proteome</keyword>
<dbReference type="GO" id="GO:0005524">
    <property type="term" value="F:ATP binding"/>
    <property type="evidence" value="ECO:0007669"/>
    <property type="project" value="UniProtKB-UniRule"/>
</dbReference>
<reference evidence="12" key="1">
    <citation type="journal article" date="2021" name="Open Biol.">
        <title>Shared evolutionary footprints suggest mitochondrial oxidative damage underlies multiple complex I losses in fungi.</title>
        <authorList>
            <person name="Schikora-Tamarit M.A."/>
            <person name="Marcet-Houben M."/>
            <person name="Nosek J."/>
            <person name="Gabaldon T."/>
        </authorList>
    </citation>
    <scope>NUCLEOTIDE SEQUENCE</scope>
    <source>
        <strain evidence="12">CBS2887</strain>
    </source>
</reference>
<evidence type="ECO:0000256" key="4">
    <source>
        <dbReference type="ARBA" id="ARBA00022763"/>
    </source>
</evidence>
<dbReference type="InterPro" id="IPR016151">
    <property type="entry name" value="DNA_mismatch_repair_MutS_N"/>
</dbReference>
<dbReference type="EMBL" id="JAEUBG010000529">
    <property type="protein sequence ID" value="KAH3688082.1"/>
    <property type="molecule type" value="Genomic_DNA"/>
</dbReference>
<dbReference type="Gene3D" id="1.10.1420.10">
    <property type="match status" value="2"/>
</dbReference>
<keyword evidence="6 9" id="KW-0238">DNA-binding</keyword>
<organism evidence="12 13">
    <name type="scientific">Wickerhamomyces pijperi</name>
    <name type="common">Yeast</name>
    <name type="synonym">Pichia pijperi</name>
    <dbReference type="NCBI Taxonomy" id="599730"/>
    <lineage>
        <taxon>Eukaryota</taxon>
        <taxon>Fungi</taxon>
        <taxon>Dikarya</taxon>
        <taxon>Ascomycota</taxon>
        <taxon>Saccharomycotina</taxon>
        <taxon>Saccharomycetes</taxon>
        <taxon>Phaffomycetales</taxon>
        <taxon>Wickerhamomycetaceae</taxon>
        <taxon>Wickerhamomyces</taxon>
    </lineage>
</organism>
<sequence length="1092" mass="125116">MVKTTGGAKPAQPSISRFFQKSKSSSTTIASSSQEVSSKTRTIANAPTVELIDSDDEMEITEPNSTSANIHNLELLQDSTFLSDDDEVSIIEEKKDNPVVKQNNPRPKTDFSYTKGVQQEPPTQDQINLRDSLKRKLSQRFSKDDTSELNDLQEYDEDQEDIEEELPKTTKKPKKSKLTPLDQQVKDLKLKHPDKILAVQVGYKYKFYCQDAVVVHKILQIRLVPGKINIDNETPKDLEYNKLAYCSIPEPRLHIHLQRLLDKGLKVGIVQQTETSFINSMENGSSALIQRRITNIFTKATYLEYDPKGGEGIKDDKSMDSLMVIIERPVNTLISNFTVIAIQPLTGEIVYDTFEDNFLRNELSTRLSHLEPIELLYFKDNFTKTTNNVVKHFKQKSSSTSIRTTVFDEEVDFKRFQAKFNEFLDSQLELFNESLTNFLIEQSEDFHVAMIILHDYLDEYGLNSSFAMKDKFITFLQNNHMILTADTLENLEIFQNSFNGSVQGSLMWLLDHTRTKFGYRLLKQWVAKPLIDRDQIEQRFEAVKELSSGFNHFLESFTNVLKNCPDLDKILNRLHYGKIKRKELYMFLTVFSDFEQLVAKFGEQAVLQKLRSELLKEIFESLITLTKEIKPSDYMKVINGHVALDDSFSKAEDHILKYFKLDQLAEISQIDQGELNDVIERIEDVQLEFKDELKSVKVLLKRPALEYVEKNREPYLIEIRQALTKDLPKDWLKINSTKMVARYRTPKMTELYKKSQYLQEIYHKQMNSVFDQFVKLLNDKHYFQINQFIQKLAVFDCLLSLTVTSVKPDHCKPEFIDAKSITLKQARNPIIETLTPNYTANDITMDQSNSCFIVTGPNMGGKSSIVKQIALLTIMAQIGCFIPAKFAKMGIFDSILIRMGSFDNLIKGESTFFVEMSQVLNILNSLNGSRGNALVILDEVGRGTSTVDGIAMAESIVEYILQDPAISQKTLCLFITHFPTICKLADKYPNLANYHMSYMEEKQSGDIPWSKVTFLYQFVKGVAMNSYGLNVAKLASIDDDILNTAYLVSKEREEEVELKRSAKTAERLLAVLGSDGMSSDSIMDKLQDIKFD</sequence>
<comment type="caution">
    <text evidence="12">The sequence shown here is derived from an EMBL/GenBank/DDBJ whole genome shotgun (WGS) entry which is preliminary data.</text>
</comment>
<gene>
    <name evidence="12" type="ORF">WICPIJ_000924</name>
</gene>
<dbReference type="Pfam" id="PF05190">
    <property type="entry name" value="MutS_IV"/>
    <property type="match status" value="1"/>
</dbReference>
<dbReference type="Pfam" id="PF05192">
    <property type="entry name" value="MutS_III"/>
    <property type="match status" value="1"/>
</dbReference>
<dbReference type="InterPro" id="IPR045076">
    <property type="entry name" value="MutS"/>
</dbReference>
<comment type="subcellular location">
    <subcellularLocation>
        <location evidence="1">Nucleus</location>
    </subcellularLocation>
</comment>
<feature type="compositionally biased region" description="Polar residues" evidence="10">
    <location>
        <begin position="100"/>
        <end position="124"/>
    </location>
</feature>
<evidence type="ECO:0000256" key="9">
    <source>
        <dbReference type="PIRNR" id="PIRNR037677"/>
    </source>
</evidence>
<proteinExistence type="inferred from homology"/>
<dbReference type="InterPro" id="IPR027417">
    <property type="entry name" value="P-loop_NTPase"/>
</dbReference>
<dbReference type="AlphaFoldDB" id="A0A9P8QBP0"/>
<dbReference type="InterPro" id="IPR007696">
    <property type="entry name" value="DNA_mismatch_repair_MutS_core"/>
</dbReference>
<evidence type="ECO:0000313" key="12">
    <source>
        <dbReference type="EMBL" id="KAH3688082.1"/>
    </source>
</evidence>
<accession>A0A9P8QBP0</accession>
<dbReference type="SMART" id="SM00534">
    <property type="entry name" value="MUTSac"/>
    <property type="match status" value="1"/>
</dbReference>
<evidence type="ECO:0000256" key="1">
    <source>
        <dbReference type="ARBA" id="ARBA00004123"/>
    </source>
</evidence>
<dbReference type="InterPro" id="IPR000432">
    <property type="entry name" value="DNA_mismatch_repair_MutS_C"/>
</dbReference>
<dbReference type="GO" id="GO:0006312">
    <property type="term" value="P:mitotic recombination"/>
    <property type="evidence" value="ECO:0007669"/>
    <property type="project" value="TreeGrafter"/>
</dbReference>
<dbReference type="GO" id="GO:0030983">
    <property type="term" value="F:mismatched DNA binding"/>
    <property type="evidence" value="ECO:0007669"/>
    <property type="project" value="UniProtKB-UniRule"/>
</dbReference>
<dbReference type="InterPro" id="IPR036187">
    <property type="entry name" value="DNA_mismatch_repair_MutS_sf"/>
</dbReference>
<dbReference type="Gene3D" id="3.30.420.110">
    <property type="entry name" value="MutS, connector domain"/>
    <property type="match status" value="1"/>
</dbReference>
<feature type="region of interest" description="Disordered" evidence="10">
    <location>
        <begin position="93"/>
        <end position="124"/>
    </location>
</feature>
<dbReference type="Gene3D" id="3.40.50.300">
    <property type="entry name" value="P-loop containing nucleotide triphosphate hydrolases"/>
    <property type="match status" value="1"/>
</dbReference>
<keyword evidence="8" id="KW-0539">Nucleus</keyword>
<evidence type="ECO:0000256" key="2">
    <source>
        <dbReference type="ARBA" id="ARBA00007094"/>
    </source>
</evidence>
<reference evidence="12" key="2">
    <citation type="submission" date="2021-01" db="EMBL/GenBank/DDBJ databases">
        <authorList>
            <person name="Schikora-Tamarit M.A."/>
        </authorList>
    </citation>
    <scope>NUCLEOTIDE SEQUENCE</scope>
    <source>
        <strain evidence="12">CBS2887</strain>
    </source>
</reference>
<evidence type="ECO:0000256" key="8">
    <source>
        <dbReference type="ARBA" id="ARBA00023242"/>
    </source>
</evidence>
<name>A0A9P8QBP0_WICPI</name>
<dbReference type="PANTHER" id="PTHR11361">
    <property type="entry name" value="DNA MISMATCH REPAIR PROTEIN MUTS FAMILY MEMBER"/>
    <property type="match status" value="1"/>
</dbReference>
<dbReference type="GO" id="GO:0006298">
    <property type="term" value="P:mismatch repair"/>
    <property type="evidence" value="ECO:0007669"/>
    <property type="project" value="InterPro"/>
</dbReference>
<feature type="region of interest" description="Disordered" evidence="10">
    <location>
        <begin position="1"/>
        <end position="45"/>
    </location>
</feature>
<protein>
    <recommendedName>
        <fullName evidence="9">DNA mismatch repair protein</fullName>
    </recommendedName>
</protein>